<feature type="region of interest" description="Disordered" evidence="1">
    <location>
        <begin position="371"/>
        <end position="417"/>
    </location>
</feature>
<reference evidence="2" key="2">
    <citation type="submission" date="2018-08" db="UniProtKB">
        <authorList>
            <consortium name="EnsemblPlants"/>
        </authorList>
    </citation>
    <scope>IDENTIFICATION</scope>
    <source>
        <strain evidence="2">Yugu1</strain>
    </source>
</reference>
<dbReference type="InParanoid" id="K3XQ42"/>
<evidence type="ECO:0000313" key="2">
    <source>
        <dbReference type="EnsemblPlants" id="KQL05264"/>
    </source>
</evidence>
<keyword evidence="3" id="KW-1185">Reference proteome</keyword>
<feature type="compositionally biased region" description="Basic residues" evidence="1">
    <location>
        <begin position="137"/>
        <end position="148"/>
    </location>
</feature>
<dbReference type="eggNOG" id="ENOG502S4SM">
    <property type="taxonomic scope" value="Eukaryota"/>
</dbReference>
<proteinExistence type="predicted"/>
<feature type="compositionally biased region" description="Polar residues" evidence="1">
    <location>
        <begin position="161"/>
        <end position="170"/>
    </location>
</feature>
<dbReference type="EMBL" id="AGNK02003029">
    <property type="status" value="NOT_ANNOTATED_CDS"/>
    <property type="molecule type" value="Genomic_DNA"/>
</dbReference>
<dbReference type="HOGENOM" id="CLU_471269_0_0_1"/>
<dbReference type="AlphaFoldDB" id="K3XQ42"/>
<sequence>MDFLALSRRELQALCKRNAVRANMSNAAMADALRALPSVDGFEEIGTTVPPPVSAIKSVEEVIIEEEKKDGIPLSRGGRARSRARTAAADRMEQDAPDQGALQGSQGTGAREPGAPVDREEVIGKEQGHGCSLPRGGRARAKTRKAASHKTEEAVVAPETLQLQGSQRTASGEGMAPVEAEEVATGKRRTRRSGRSKVRMASDQKEEVPAVAHMEQKVVSDKCCNDPKEQEVVMVVEEEATKPEEDQNVTRRMAVHEAKEEVPAPAFLRRSQRTVAPEGMASVEVEEVGTGKRRTRRSARSKVALDQKETEEVAVWKDTKVVSDKSCNDPKTHKAVVVVEEDITKGQNVTRRPAAHEMEEVPAPAILRRSQRTAVPVEEEEVATAKKRTRRSTRSKVAAASRKGQKGSADKSSIGPNEDEVVAIMEEETTKPHDGGNVIRKAMAHKMEEVPLLATLQQSQRTAALDATAPVEAEEGATTKRRRRPRRSKVAAAAQNGQKGKMEDPPTVSILLSKPEAIDVHDKAESADKKTIKEDCFTLTSEADQSDLLVNTLDRFSKPMYEFTVKGEKKDGECWWMLM</sequence>
<protein>
    <submittedName>
        <fullName evidence="2">Uncharacterized protein</fullName>
    </submittedName>
</protein>
<name>K3XQ42_SETIT</name>
<feature type="compositionally biased region" description="Basic and acidic residues" evidence="1">
    <location>
        <begin position="117"/>
        <end position="128"/>
    </location>
</feature>
<evidence type="ECO:0000313" key="3">
    <source>
        <dbReference type="Proteomes" id="UP000004995"/>
    </source>
</evidence>
<dbReference type="PANTHER" id="PTHR33621">
    <property type="entry name" value="ASPARTIC/GLUTAMIC ACID-RICH PROTEIN"/>
    <property type="match status" value="1"/>
</dbReference>
<feature type="region of interest" description="Disordered" evidence="1">
    <location>
        <begin position="70"/>
        <end position="223"/>
    </location>
</feature>
<reference evidence="3" key="1">
    <citation type="journal article" date="2012" name="Nat. Biotechnol.">
        <title>Reference genome sequence of the model plant Setaria.</title>
        <authorList>
            <person name="Bennetzen J.L."/>
            <person name="Schmutz J."/>
            <person name="Wang H."/>
            <person name="Percifield R."/>
            <person name="Hawkins J."/>
            <person name="Pontaroli A.C."/>
            <person name="Estep M."/>
            <person name="Feng L."/>
            <person name="Vaughn J.N."/>
            <person name="Grimwood J."/>
            <person name="Jenkins J."/>
            <person name="Barry K."/>
            <person name="Lindquist E."/>
            <person name="Hellsten U."/>
            <person name="Deshpande S."/>
            <person name="Wang X."/>
            <person name="Wu X."/>
            <person name="Mitros T."/>
            <person name="Triplett J."/>
            <person name="Yang X."/>
            <person name="Ye C.Y."/>
            <person name="Mauro-Herrera M."/>
            <person name="Wang L."/>
            <person name="Li P."/>
            <person name="Sharma M."/>
            <person name="Sharma R."/>
            <person name="Ronald P.C."/>
            <person name="Panaud O."/>
            <person name="Kellogg E.A."/>
            <person name="Brutnell T.P."/>
            <person name="Doust A.N."/>
            <person name="Tuskan G.A."/>
            <person name="Rokhsar D."/>
            <person name="Devos K.M."/>
        </authorList>
    </citation>
    <scope>NUCLEOTIDE SEQUENCE [LARGE SCALE GENOMIC DNA]</scope>
    <source>
        <strain evidence="3">cv. Yugu1</strain>
    </source>
</reference>
<feature type="compositionally biased region" description="Basic residues" evidence="1">
    <location>
        <begin position="479"/>
        <end position="489"/>
    </location>
</feature>
<feature type="compositionally biased region" description="Basic residues" evidence="1">
    <location>
        <begin position="186"/>
        <end position="198"/>
    </location>
</feature>
<organism evidence="2 3">
    <name type="scientific">Setaria italica</name>
    <name type="common">Foxtail millet</name>
    <name type="synonym">Panicum italicum</name>
    <dbReference type="NCBI Taxonomy" id="4555"/>
    <lineage>
        <taxon>Eukaryota</taxon>
        <taxon>Viridiplantae</taxon>
        <taxon>Streptophyta</taxon>
        <taxon>Embryophyta</taxon>
        <taxon>Tracheophyta</taxon>
        <taxon>Spermatophyta</taxon>
        <taxon>Magnoliopsida</taxon>
        <taxon>Liliopsida</taxon>
        <taxon>Poales</taxon>
        <taxon>Poaceae</taxon>
        <taxon>PACMAD clade</taxon>
        <taxon>Panicoideae</taxon>
        <taxon>Panicodae</taxon>
        <taxon>Paniceae</taxon>
        <taxon>Cenchrinae</taxon>
        <taxon>Setaria</taxon>
    </lineage>
</organism>
<dbReference type="PANTHER" id="PTHR33621:SF4">
    <property type="entry name" value="SAP DOMAIN-CONTAINING PROTEIN"/>
    <property type="match status" value="1"/>
</dbReference>
<feature type="compositionally biased region" description="Basic and acidic residues" evidence="1">
    <location>
        <begin position="200"/>
        <end position="223"/>
    </location>
</feature>
<feature type="region of interest" description="Disordered" evidence="1">
    <location>
        <begin position="462"/>
        <end position="506"/>
    </location>
</feature>
<dbReference type="EnsemblPlants" id="KQL05264">
    <property type="protein sequence ID" value="KQL05264"/>
    <property type="gene ID" value="SETIT_004022mg"/>
</dbReference>
<accession>K3XQ42</accession>
<feature type="compositionally biased region" description="Basic residues" evidence="1">
    <location>
        <begin position="385"/>
        <end position="394"/>
    </location>
</feature>
<dbReference type="Proteomes" id="UP000004995">
    <property type="component" value="Unassembled WGS sequence"/>
</dbReference>
<evidence type="ECO:0000256" key="1">
    <source>
        <dbReference type="SAM" id="MobiDB-lite"/>
    </source>
</evidence>
<dbReference type="Gramene" id="KQL05264">
    <property type="protein sequence ID" value="KQL05264"/>
    <property type="gene ID" value="SETIT_004022mg"/>
</dbReference>